<keyword evidence="3" id="KW-1185">Reference proteome</keyword>
<dbReference type="EMBL" id="JAUCGQ010000003">
    <property type="protein sequence ID" value="MDM7856260.1"/>
    <property type="molecule type" value="Genomic_DNA"/>
</dbReference>
<name>A0ABT7SJB1_9CELL</name>
<proteinExistence type="predicted"/>
<accession>A0ABT7SJB1</accession>
<dbReference type="RefSeq" id="WP_289456386.1">
    <property type="nucleotide sequence ID" value="NZ_JAUCGQ010000003.1"/>
</dbReference>
<dbReference type="InterPro" id="IPR001279">
    <property type="entry name" value="Metallo-B-lactamas"/>
</dbReference>
<evidence type="ECO:0000259" key="1">
    <source>
        <dbReference type="SMART" id="SM00849"/>
    </source>
</evidence>
<dbReference type="PANTHER" id="PTHR42951:SF4">
    <property type="entry name" value="ACYL-COENZYME A THIOESTERASE MBLAC2"/>
    <property type="match status" value="1"/>
</dbReference>
<dbReference type="CDD" id="cd16282">
    <property type="entry name" value="metallo-hydrolase-like_MBL-fold"/>
    <property type="match status" value="1"/>
</dbReference>
<organism evidence="2 3">
    <name type="scientific">Cellulomonas alba</name>
    <dbReference type="NCBI Taxonomy" id="3053467"/>
    <lineage>
        <taxon>Bacteria</taxon>
        <taxon>Bacillati</taxon>
        <taxon>Actinomycetota</taxon>
        <taxon>Actinomycetes</taxon>
        <taxon>Micrococcales</taxon>
        <taxon>Cellulomonadaceae</taxon>
        <taxon>Cellulomonas</taxon>
    </lineage>
</organism>
<dbReference type="Gene3D" id="3.60.15.10">
    <property type="entry name" value="Ribonuclease Z/Hydroxyacylglutathione hydrolase-like"/>
    <property type="match status" value="1"/>
</dbReference>
<reference evidence="2 3" key="1">
    <citation type="submission" date="2023-06" db="EMBL/GenBank/DDBJ databases">
        <title>Cellulomonas sp. MW4 Whole genome sequence.</title>
        <authorList>
            <person name="Park S."/>
        </authorList>
    </citation>
    <scope>NUCLEOTIDE SEQUENCE [LARGE SCALE GENOMIC DNA]</scope>
    <source>
        <strain evidence="2 3">MW4</strain>
    </source>
</reference>
<dbReference type="PANTHER" id="PTHR42951">
    <property type="entry name" value="METALLO-BETA-LACTAMASE DOMAIN-CONTAINING"/>
    <property type="match status" value="1"/>
</dbReference>
<feature type="domain" description="Metallo-beta-lactamase" evidence="1">
    <location>
        <begin position="19"/>
        <end position="216"/>
    </location>
</feature>
<evidence type="ECO:0000313" key="3">
    <source>
        <dbReference type="Proteomes" id="UP001529338"/>
    </source>
</evidence>
<comment type="caution">
    <text evidence="2">The sequence shown here is derived from an EMBL/GenBank/DDBJ whole genome shotgun (WGS) entry which is preliminary data.</text>
</comment>
<dbReference type="Pfam" id="PF00753">
    <property type="entry name" value="Lactamase_B"/>
    <property type="match status" value="1"/>
</dbReference>
<dbReference type="InterPro" id="IPR050855">
    <property type="entry name" value="NDM-1-like"/>
</dbReference>
<dbReference type="SUPFAM" id="SSF56281">
    <property type="entry name" value="Metallo-hydrolase/oxidoreductase"/>
    <property type="match status" value="1"/>
</dbReference>
<dbReference type="SMART" id="SM00849">
    <property type="entry name" value="Lactamase_B"/>
    <property type="match status" value="1"/>
</dbReference>
<dbReference type="Proteomes" id="UP001529338">
    <property type="component" value="Unassembled WGS sequence"/>
</dbReference>
<protein>
    <submittedName>
        <fullName evidence="2">MBL fold metallo-hydrolase</fullName>
    </submittedName>
</protein>
<gene>
    <name evidence="2" type="ORF">QRT04_15080</name>
</gene>
<dbReference type="InterPro" id="IPR036866">
    <property type="entry name" value="RibonucZ/Hydroxyglut_hydro"/>
</dbReference>
<sequence length="283" mass="30803">MSWNEIVPGVYSRRYERDDLTMTVVRGERGLLLVDSGSSPAMAARIAADLQPLGEVRWLINTHAHHDHTFGNQYFASGSQRGVRIAGHHRLSAHLDAYERPRLAAWREGTGSEPARDWADVVITAPDDPIARRSWVDLGDRAVELIPLEPGHTDGDLVIRVPAGAGSSGDAWIVGDVMEEPGPPMYGSGCFPMRWPQTLASLLDEIGERDVIVPGHGRPVGRAFGVAQLGLLESTAALIRRHHAAGHDIARALASPDEWPQPTDALRLAVERGYGEIEAGIQH</sequence>
<evidence type="ECO:0000313" key="2">
    <source>
        <dbReference type="EMBL" id="MDM7856260.1"/>
    </source>
</evidence>